<dbReference type="Pfam" id="PF01037">
    <property type="entry name" value="AsnC_trans_reg"/>
    <property type="match status" value="1"/>
</dbReference>
<dbReference type="Gene3D" id="3.30.70.920">
    <property type="match status" value="1"/>
</dbReference>
<sequence length="145" mass="16489">MADTFSIPAKSDILYHVGIPRILSVINFPLIRRFSTTSDTMIAIKIPGYIKRMVAILDRKKNQQKPVRLSQVILNDHADNTLQIFITVVSQFPGVMECFQMTGCSDFLLRIATRHMEEYSEFFSTKLAKLPYITTVQSSLCLVIS</sequence>
<proteinExistence type="predicted"/>
<dbReference type="InterPro" id="IPR011008">
    <property type="entry name" value="Dimeric_a/b-barrel"/>
</dbReference>
<evidence type="ECO:0000313" key="2">
    <source>
        <dbReference type="EMBL" id="EHQ26589.1"/>
    </source>
</evidence>
<feature type="domain" description="Transcription regulator AsnC/Lrp ligand binding" evidence="1">
    <location>
        <begin position="77"/>
        <end position="142"/>
    </location>
</feature>
<dbReference type="SUPFAM" id="SSF54909">
    <property type="entry name" value="Dimeric alpha+beta barrel"/>
    <property type="match status" value="1"/>
</dbReference>
<name>H1YIM3_9SPHI</name>
<dbReference type="InterPro" id="IPR019887">
    <property type="entry name" value="Tscrpt_reg_AsnC/Lrp_C"/>
</dbReference>
<dbReference type="eggNOG" id="COG1522">
    <property type="taxonomic scope" value="Bacteria"/>
</dbReference>
<keyword evidence="3" id="KW-1185">Reference proteome</keyword>
<protein>
    <recommendedName>
        <fullName evidence="1">Transcription regulator AsnC/Lrp ligand binding domain-containing protein</fullName>
    </recommendedName>
</protein>
<dbReference type="Proteomes" id="UP000002774">
    <property type="component" value="Chromosome"/>
</dbReference>
<dbReference type="AlphaFoldDB" id="H1YIM3"/>
<dbReference type="EMBL" id="CM001403">
    <property type="protein sequence ID" value="EHQ26589.1"/>
    <property type="molecule type" value="Genomic_DNA"/>
</dbReference>
<evidence type="ECO:0000259" key="1">
    <source>
        <dbReference type="Pfam" id="PF01037"/>
    </source>
</evidence>
<gene>
    <name evidence="2" type="ORF">Mucpa_2468</name>
</gene>
<dbReference type="HOGENOM" id="CLU_2410015_0_0_10"/>
<evidence type="ECO:0000313" key="3">
    <source>
        <dbReference type="Proteomes" id="UP000002774"/>
    </source>
</evidence>
<dbReference type="STRING" id="714943.Mucpa_2468"/>
<reference evidence="2" key="1">
    <citation type="submission" date="2011-09" db="EMBL/GenBank/DDBJ databases">
        <title>The permanent draft genome of Mucilaginibacter paludis DSM 18603.</title>
        <authorList>
            <consortium name="US DOE Joint Genome Institute (JGI-PGF)"/>
            <person name="Lucas S."/>
            <person name="Han J."/>
            <person name="Lapidus A."/>
            <person name="Bruce D."/>
            <person name="Goodwin L."/>
            <person name="Pitluck S."/>
            <person name="Peters L."/>
            <person name="Kyrpides N."/>
            <person name="Mavromatis K."/>
            <person name="Ivanova N."/>
            <person name="Mikhailova N."/>
            <person name="Held B."/>
            <person name="Detter J.C."/>
            <person name="Tapia R."/>
            <person name="Han C."/>
            <person name="Land M."/>
            <person name="Hauser L."/>
            <person name="Markowitz V."/>
            <person name="Cheng J.-F."/>
            <person name="Hugenholtz P."/>
            <person name="Woyke T."/>
            <person name="Wu D."/>
            <person name="Tindall B."/>
            <person name="Brambilla E."/>
            <person name="Klenk H.-P."/>
            <person name="Eisen J.A."/>
        </authorList>
    </citation>
    <scope>NUCLEOTIDE SEQUENCE [LARGE SCALE GENOMIC DNA]</scope>
    <source>
        <strain evidence="2">DSM 18603</strain>
    </source>
</reference>
<organism evidence="2 3">
    <name type="scientific">Mucilaginibacter paludis DSM 18603</name>
    <dbReference type="NCBI Taxonomy" id="714943"/>
    <lineage>
        <taxon>Bacteria</taxon>
        <taxon>Pseudomonadati</taxon>
        <taxon>Bacteroidota</taxon>
        <taxon>Sphingobacteriia</taxon>
        <taxon>Sphingobacteriales</taxon>
        <taxon>Sphingobacteriaceae</taxon>
        <taxon>Mucilaginibacter</taxon>
    </lineage>
</organism>
<accession>H1YIM3</accession>